<dbReference type="InterPro" id="IPR029062">
    <property type="entry name" value="Class_I_gatase-like"/>
</dbReference>
<name>A0A1G7E303_9RHOB</name>
<evidence type="ECO:0000313" key="1">
    <source>
        <dbReference type="EMBL" id="SDE58011.1"/>
    </source>
</evidence>
<dbReference type="AlphaFoldDB" id="A0A1G7E303"/>
<gene>
    <name evidence="1" type="ORF">SAMN04488239_12347</name>
</gene>
<evidence type="ECO:0000313" key="2">
    <source>
        <dbReference type="Proteomes" id="UP000199628"/>
    </source>
</evidence>
<evidence type="ECO:0008006" key="3">
    <source>
        <dbReference type="Google" id="ProtNLM"/>
    </source>
</evidence>
<keyword evidence="2" id="KW-1185">Reference proteome</keyword>
<proteinExistence type="predicted"/>
<accession>A0A1G7E303</accession>
<dbReference type="Proteomes" id="UP000199628">
    <property type="component" value="Unassembled WGS sequence"/>
</dbReference>
<reference evidence="2" key="1">
    <citation type="submission" date="2016-10" db="EMBL/GenBank/DDBJ databases">
        <authorList>
            <person name="Varghese N."/>
            <person name="Submissions S."/>
        </authorList>
    </citation>
    <scope>NUCLEOTIDE SEQUENCE [LARGE SCALE GENOMIC DNA]</scope>
    <source>
        <strain evidence="2">CGMCC 1.9108</strain>
    </source>
</reference>
<dbReference type="SUPFAM" id="SSF52317">
    <property type="entry name" value="Class I glutamine amidotransferase-like"/>
    <property type="match status" value="1"/>
</dbReference>
<sequence>MQSKDHTVLLNALRRKDRLTKTSIGALCSGSWVLAISGFPNGRDALIDWEYHDRFMKKFP</sequence>
<protein>
    <recommendedName>
        <fullName evidence="3">DJ-1/PfpI family protein</fullName>
    </recommendedName>
</protein>
<dbReference type="EMBL" id="FMZV01000023">
    <property type="protein sequence ID" value="SDE58011.1"/>
    <property type="molecule type" value="Genomic_DNA"/>
</dbReference>
<organism evidence="1 2">
    <name type="scientific">Ruegeria marina</name>
    <dbReference type="NCBI Taxonomy" id="639004"/>
    <lineage>
        <taxon>Bacteria</taxon>
        <taxon>Pseudomonadati</taxon>
        <taxon>Pseudomonadota</taxon>
        <taxon>Alphaproteobacteria</taxon>
        <taxon>Rhodobacterales</taxon>
        <taxon>Roseobacteraceae</taxon>
        <taxon>Ruegeria</taxon>
    </lineage>
</organism>
<dbReference type="Gene3D" id="3.40.50.880">
    <property type="match status" value="1"/>
</dbReference>
<dbReference type="STRING" id="639004.SAMN04488239_12347"/>